<dbReference type="EMBL" id="MUKB01000001">
    <property type="protein sequence ID" value="OPX18654.1"/>
    <property type="molecule type" value="Genomic_DNA"/>
</dbReference>
<reference evidence="2" key="1">
    <citation type="submission" date="2017-01" db="EMBL/GenBank/DDBJ databases">
        <title>Novel pathways for hydrocarbon cycling and metabolic interdependencies in hydrothermal sediment communities.</title>
        <authorList>
            <person name="Dombrowski N."/>
            <person name="Seitz K."/>
            <person name="Teske A."/>
            <person name="Baker B."/>
        </authorList>
    </citation>
    <scope>NUCLEOTIDE SEQUENCE [LARGE SCALE GENOMIC DNA]</scope>
</reference>
<dbReference type="Proteomes" id="UP000191663">
    <property type="component" value="Unassembled WGS sequence"/>
</dbReference>
<evidence type="ECO:0000313" key="2">
    <source>
        <dbReference type="Proteomes" id="UP000191663"/>
    </source>
</evidence>
<organism evidence="1 2">
    <name type="scientific">candidate division WOR-3 bacterium 4484_100</name>
    <dbReference type="NCBI Taxonomy" id="1936077"/>
    <lineage>
        <taxon>Bacteria</taxon>
        <taxon>Bacteria division WOR-3</taxon>
    </lineage>
</organism>
<proteinExistence type="predicted"/>
<accession>A0A1V4QH58</accession>
<comment type="caution">
    <text evidence="1">The sequence shown here is derived from an EMBL/GenBank/DDBJ whole genome shotgun (WGS) entry which is preliminary data.</text>
</comment>
<protein>
    <recommendedName>
        <fullName evidence="3">DUF3108 domain-containing protein</fullName>
    </recommendedName>
</protein>
<name>A0A1V4QH58_UNCW3</name>
<evidence type="ECO:0008006" key="3">
    <source>
        <dbReference type="Google" id="ProtNLM"/>
    </source>
</evidence>
<sequence length="202" mass="24234">MILLVLFLQLLPLEEKIVYQTFDEGKKGEIYITSRRDSLGYHIFYHSDRDIEVILDTVALGTIYIEKFVKKKLELKIEKNGVFKVYFKGRRHKYRERGPVYDRHTLDFALRGFSYHPDFKKIIRLHVPEFMVINADIKVLGEEFVVTPAGRFLCWKLQMKPRVFFVRLKFYFWIEKEAPHRFIKYSDSSGKHSIFLKSWEGE</sequence>
<evidence type="ECO:0000313" key="1">
    <source>
        <dbReference type="EMBL" id="OPX18654.1"/>
    </source>
</evidence>
<gene>
    <name evidence="1" type="ORF">BXT86_00080</name>
</gene>
<dbReference type="AlphaFoldDB" id="A0A1V4QH58"/>